<proteinExistence type="predicted"/>
<gene>
    <name evidence="2" type="ORF">Cvel_25943</name>
</gene>
<organism evidence="2">
    <name type="scientific">Chromera velia CCMP2878</name>
    <dbReference type="NCBI Taxonomy" id="1169474"/>
    <lineage>
        <taxon>Eukaryota</taxon>
        <taxon>Sar</taxon>
        <taxon>Alveolata</taxon>
        <taxon>Colpodellida</taxon>
        <taxon>Chromeraceae</taxon>
        <taxon>Chromera</taxon>
    </lineage>
</organism>
<keyword evidence="1" id="KW-1133">Transmembrane helix</keyword>
<keyword evidence="1" id="KW-0812">Transmembrane</keyword>
<dbReference type="EMBL" id="CDMZ01002208">
    <property type="protein sequence ID" value="CEM41311.1"/>
    <property type="molecule type" value="Genomic_DNA"/>
</dbReference>
<evidence type="ECO:0000313" key="2">
    <source>
        <dbReference type="EMBL" id="CEM41311.1"/>
    </source>
</evidence>
<evidence type="ECO:0000256" key="1">
    <source>
        <dbReference type="SAM" id="Phobius"/>
    </source>
</evidence>
<reference evidence="2" key="1">
    <citation type="submission" date="2014-11" db="EMBL/GenBank/DDBJ databases">
        <authorList>
            <person name="Otto D Thomas"/>
            <person name="Naeem Raeece"/>
        </authorList>
    </citation>
    <scope>NUCLEOTIDE SEQUENCE</scope>
</reference>
<sequence>MGVEIPHRWNATSVDVAVGALALFGAVSLLIRLKDLIKRASAPFFSFVRSGSQAAVCFLKAAFDCLLSLTGLRLVSLREAELEKALAEAHQKIGQQSAKIDQMVKTLSAQTIALQVAYDKDFVSGMKKVGDGEFLFNFEEFLDAFQYGGCPTLYLKAVPWAGSGCTWSVYVGSEQDGMHLGVQRRGKDIGRKIHAEFDVMDVKASGTWYFQKADSEFEYKSLQFKRSLCTVRELIEKVKSCGGPLVVKVNSWTSLDPQRKSRGKHLRFFNFLAGLVSRATQVEGGGSWTHSCADSIPLRFCS</sequence>
<dbReference type="AlphaFoldDB" id="A0A0G4HBC4"/>
<keyword evidence="1" id="KW-0472">Membrane</keyword>
<feature type="transmembrane region" description="Helical" evidence="1">
    <location>
        <begin position="12"/>
        <end position="31"/>
    </location>
</feature>
<protein>
    <submittedName>
        <fullName evidence="2">Uncharacterized protein</fullName>
    </submittedName>
</protein>
<name>A0A0G4HBC4_9ALVE</name>
<accession>A0A0G4HBC4</accession>
<dbReference type="VEuPathDB" id="CryptoDB:Cvel_25943"/>